<comment type="caution">
    <text evidence="1">The sequence shown here is derived from an EMBL/GenBank/DDBJ whole genome shotgun (WGS) entry which is preliminary data.</text>
</comment>
<gene>
    <name evidence="1" type="ORF">CPB84DRAFT_1748188</name>
</gene>
<evidence type="ECO:0000313" key="2">
    <source>
        <dbReference type="Proteomes" id="UP000724874"/>
    </source>
</evidence>
<name>A0A9P5NJ07_GYMJU</name>
<dbReference type="OrthoDB" id="3028347at2759"/>
<reference evidence="1" key="1">
    <citation type="submission" date="2020-11" db="EMBL/GenBank/DDBJ databases">
        <authorList>
            <consortium name="DOE Joint Genome Institute"/>
            <person name="Ahrendt S."/>
            <person name="Riley R."/>
            <person name="Andreopoulos W."/>
            <person name="LaButti K."/>
            <person name="Pangilinan J."/>
            <person name="Ruiz-duenas F.J."/>
            <person name="Barrasa J.M."/>
            <person name="Sanchez-Garcia M."/>
            <person name="Camarero S."/>
            <person name="Miyauchi S."/>
            <person name="Serrano A."/>
            <person name="Linde D."/>
            <person name="Babiker R."/>
            <person name="Drula E."/>
            <person name="Ayuso-Fernandez I."/>
            <person name="Pacheco R."/>
            <person name="Padilla G."/>
            <person name="Ferreira P."/>
            <person name="Barriuso J."/>
            <person name="Kellner H."/>
            <person name="Castanera R."/>
            <person name="Alfaro M."/>
            <person name="Ramirez L."/>
            <person name="Pisabarro A.G."/>
            <person name="Kuo A."/>
            <person name="Tritt A."/>
            <person name="Lipzen A."/>
            <person name="He G."/>
            <person name="Yan M."/>
            <person name="Ng V."/>
            <person name="Cullen D."/>
            <person name="Martin F."/>
            <person name="Rosso M.-N."/>
            <person name="Henrissat B."/>
            <person name="Hibbett D."/>
            <person name="Martinez A.T."/>
            <person name="Grigoriev I.V."/>
        </authorList>
    </citation>
    <scope>NUCLEOTIDE SEQUENCE</scope>
    <source>
        <strain evidence="1">AH 44721</strain>
    </source>
</reference>
<organism evidence="1 2">
    <name type="scientific">Gymnopilus junonius</name>
    <name type="common">Spectacular rustgill mushroom</name>
    <name type="synonym">Gymnopilus spectabilis subsp. junonius</name>
    <dbReference type="NCBI Taxonomy" id="109634"/>
    <lineage>
        <taxon>Eukaryota</taxon>
        <taxon>Fungi</taxon>
        <taxon>Dikarya</taxon>
        <taxon>Basidiomycota</taxon>
        <taxon>Agaricomycotina</taxon>
        <taxon>Agaricomycetes</taxon>
        <taxon>Agaricomycetidae</taxon>
        <taxon>Agaricales</taxon>
        <taxon>Agaricineae</taxon>
        <taxon>Hymenogastraceae</taxon>
        <taxon>Gymnopilus</taxon>
    </lineage>
</organism>
<dbReference type="AlphaFoldDB" id="A0A9P5NJ07"/>
<proteinExistence type="predicted"/>
<evidence type="ECO:0000313" key="1">
    <source>
        <dbReference type="EMBL" id="KAF8896913.1"/>
    </source>
</evidence>
<accession>A0A9P5NJ07</accession>
<protein>
    <submittedName>
        <fullName evidence="1">Uncharacterized protein</fullName>
    </submittedName>
</protein>
<keyword evidence="2" id="KW-1185">Reference proteome</keyword>
<dbReference type="Proteomes" id="UP000724874">
    <property type="component" value="Unassembled WGS sequence"/>
</dbReference>
<sequence length="300" mass="34214">MLHYNPEVILSMLDLITESELEVFHYYMEIPEKLMDDEFFSYQNRWKWVMLELFGDFVYDFMNIDVNVNLLKKLLGGNPYRLSTGWLMFLDAFSHPGPHNAVHSVATSSKFALKRLPPKLPRVTMSPPTQTWKKETIPSSEVEPLHENSLEIPLQLANSSSYYQNRDTTDDLASMDISFDPFNCNADGESISAIKSLVDDLNYLVDNAISNILSSFLSEKNRFTFLKFGPVKSGPAVSIGPFYELLLDHDNPDHGGLLDAFMHDEILKFLFNTYFRGNCFQGLEPGAASLLEGLFARIRE</sequence>
<dbReference type="EMBL" id="JADNYJ010000058">
    <property type="protein sequence ID" value="KAF8896913.1"/>
    <property type="molecule type" value="Genomic_DNA"/>
</dbReference>